<dbReference type="OrthoDB" id="10653729at2759"/>
<feature type="compositionally biased region" description="Acidic residues" evidence="1">
    <location>
        <begin position="483"/>
        <end position="530"/>
    </location>
</feature>
<sequence length="555" mass="61368">MANQDNQFFAEEAARTFGVSPSYFRGYQVEPEQQEQPFQWGNAVGDPDPTLTPMPAVSGHSTAWTAPVEGVNNNVLLSPFQPQRYRRVSSELSSIAVAMPSQTSFTGLSGPSATTAANTTSEPHTFALQRTTEEQASYNDLLGEESLRQPSWGRTLASSNEAQSNMATPFGLPAMNWSPQFFPPSTIPSPEMFTNTFPTLETMAPGNIFPAQSPTDDDEAGHDGTNLDEADHEEANYDGTNYEDATDDEPSHDEPITVPLKHKQPPTNPPPYRSFKKPKIVAPPEPQVERNSGMTFASPADQSKTKSRHRRASVSYSGGSPTEADRRTMNSLRCNRTPLTALLRRYAVLIITYPQHPARRTVALRNERLAESSTLSAYPTAADALSQKISRQMAVFGALDEERRMVRRQRAGVDGALDREMFVRKALSHGWIEIIGRERIEGYDKGIGRMDEEVVLRGSKENEEGEVGIDFFTVGKGKQMVESVEEDDTDTEDEDTDDDDDGGAEQEQGAEEDADGEEDDEVPEEGDEAVEATQPNNEQEEYESEESSSEWSDYN</sequence>
<keyword evidence="3" id="KW-1185">Reference proteome</keyword>
<gene>
    <name evidence="2" type="ORF">DBV05_g8386</name>
</gene>
<feature type="compositionally biased region" description="Acidic residues" evidence="1">
    <location>
        <begin position="538"/>
        <end position="548"/>
    </location>
</feature>
<accession>A0A5N5D695</accession>
<dbReference type="Proteomes" id="UP000325902">
    <property type="component" value="Unassembled WGS sequence"/>
</dbReference>
<dbReference type="AlphaFoldDB" id="A0A5N5D695"/>
<organism evidence="2 3">
    <name type="scientific">Lasiodiplodia theobromae</name>
    <dbReference type="NCBI Taxonomy" id="45133"/>
    <lineage>
        <taxon>Eukaryota</taxon>
        <taxon>Fungi</taxon>
        <taxon>Dikarya</taxon>
        <taxon>Ascomycota</taxon>
        <taxon>Pezizomycotina</taxon>
        <taxon>Dothideomycetes</taxon>
        <taxon>Dothideomycetes incertae sedis</taxon>
        <taxon>Botryosphaeriales</taxon>
        <taxon>Botryosphaeriaceae</taxon>
        <taxon>Lasiodiplodia</taxon>
    </lineage>
</organism>
<reference evidence="2 3" key="1">
    <citation type="journal article" date="2019" name="Sci. Rep.">
        <title>A multi-omics analysis of the grapevine pathogen Lasiodiplodia theobromae reveals that temperature affects the expression of virulence- and pathogenicity-related genes.</title>
        <authorList>
            <person name="Felix C."/>
            <person name="Meneses R."/>
            <person name="Goncalves M.F.M."/>
            <person name="Tilleman L."/>
            <person name="Duarte A.S."/>
            <person name="Jorrin-Novo J.V."/>
            <person name="Van de Peer Y."/>
            <person name="Deforce D."/>
            <person name="Van Nieuwerburgh F."/>
            <person name="Esteves A.C."/>
            <person name="Alves A."/>
        </authorList>
    </citation>
    <scope>NUCLEOTIDE SEQUENCE [LARGE SCALE GENOMIC DNA]</scope>
    <source>
        <strain evidence="2 3">LA-SOL3</strain>
    </source>
</reference>
<protein>
    <submittedName>
        <fullName evidence="2">Uncharacterized protein</fullName>
    </submittedName>
</protein>
<comment type="caution">
    <text evidence="2">The sequence shown here is derived from an EMBL/GenBank/DDBJ whole genome shotgun (WGS) entry which is preliminary data.</text>
</comment>
<evidence type="ECO:0000256" key="1">
    <source>
        <dbReference type="SAM" id="MobiDB-lite"/>
    </source>
</evidence>
<proteinExistence type="predicted"/>
<name>A0A5N5D695_9PEZI</name>
<evidence type="ECO:0000313" key="3">
    <source>
        <dbReference type="Proteomes" id="UP000325902"/>
    </source>
</evidence>
<evidence type="ECO:0000313" key="2">
    <source>
        <dbReference type="EMBL" id="KAB2572932.1"/>
    </source>
</evidence>
<dbReference type="EMBL" id="VCHE01000068">
    <property type="protein sequence ID" value="KAB2572932.1"/>
    <property type="molecule type" value="Genomic_DNA"/>
</dbReference>
<feature type="region of interest" description="Disordered" evidence="1">
    <location>
        <begin position="474"/>
        <end position="555"/>
    </location>
</feature>
<feature type="compositionally biased region" description="Acidic residues" evidence="1">
    <location>
        <begin position="215"/>
        <end position="232"/>
    </location>
</feature>
<feature type="region of interest" description="Disordered" evidence="1">
    <location>
        <begin position="200"/>
        <end position="326"/>
    </location>
</feature>
<feature type="region of interest" description="Disordered" evidence="1">
    <location>
        <begin position="103"/>
        <end position="123"/>
    </location>
</feature>